<name>A0A5P9NMY5_9GAMM</name>
<protein>
    <submittedName>
        <fullName evidence="3">PDZ domain-containing protein</fullName>
    </submittedName>
</protein>
<dbReference type="EMBL" id="CP036422">
    <property type="protein sequence ID" value="QFU76856.1"/>
    <property type="molecule type" value="Genomic_DNA"/>
</dbReference>
<keyword evidence="1" id="KW-0378">Hydrolase</keyword>
<dbReference type="SUPFAM" id="SSF50630">
    <property type="entry name" value="Acid proteases"/>
    <property type="match status" value="1"/>
</dbReference>
<dbReference type="Proteomes" id="UP000326287">
    <property type="component" value="Chromosome"/>
</dbReference>
<sequence>MHDKPFSPTTHIRVLLAALLCSLATGCELVTMARFSYDNATAPHSWHNGTGTTTVPFSLVDNHIILPVRVNDSAPLNFVLDSGAAASVLIDSRGSRALKLQPSSTITVSGVGNGPDPTAAVIRDTTLGVGSLEMEEQSLIHLPLEAIPFFRELDDAYFDGVIGAPFFSRFLVAIDYGRMEISFSEPGYFSEPGDEEQQQPGAGWQSVPLEIISGVPYLHTRVSNDNGTPVDVMLLADTGARGTVSLTPATHAELEPPRYYYSEVGQGLSGDVISRVTMAPSLTLANYQLGHLPVSYDIDGGEQEAGSNGILGNEILRRFNLVFDYSSDRLYLQPNDNFSDSLEADRSGLQVRPHTAGAIVRKVAGDSTASKSGLAEGDIITSFDGIAVTPTTIAGLKRALTSHAAAIHLCWTAASLNHCEDVALAPRMSQHET</sequence>
<accession>A0A5P9NMY5</accession>
<dbReference type="PROSITE" id="PS51257">
    <property type="entry name" value="PROKAR_LIPOPROTEIN"/>
    <property type="match status" value="1"/>
</dbReference>
<feature type="domain" description="Peptidase A2" evidence="2">
    <location>
        <begin position="76"/>
        <end position="112"/>
    </location>
</feature>
<dbReference type="Gene3D" id="2.30.42.10">
    <property type="match status" value="1"/>
</dbReference>
<dbReference type="InterPro" id="IPR036034">
    <property type="entry name" value="PDZ_sf"/>
</dbReference>
<dbReference type="PROSITE" id="PS50175">
    <property type="entry name" value="ASP_PROT_RETROV"/>
    <property type="match status" value="1"/>
</dbReference>
<gene>
    <name evidence="3" type="ORF">EY643_15025</name>
</gene>
<proteinExistence type="predicted"/>
<dbReference type="OrthoDB" id="198130at2"/>
<evidence type="ECO:0000256" key="1">
    <source>
        <dbReference type="ARBA" id="ARBA00022801"/>
    </source>
</evidence>
<dbReference type="GO" id="GO:0004190">
    <property type="term" value="F:aspartic-type endopeptidase activity"/>
    <property type="evidence" value="ECO:0007669"/>
    <property type="project" value="InterPro"/>
</dbReference>
<dbReference type="KEGG" id="halc:EY643_15025"/>
<keyword evidence="4" id="KW-1185">Reference proteome</keyword>
<dbReference type="GO" id="GO:0006508">
    <property type="term" value="P:proteolysis"/>
    <property type="evidence" value="ECO:0007669"/>
    <property type="project" value="InterPro"/>
</dbReference>
<dbReference type="RefSeq" id="WP_153239998.1">
    <property type="nucleotide sequence ID" value="NZ_CP036422.1"/>
</dbReference>
<evidence type="ECO:0000313" key="4">
    <source>
        <dbReference type="Proteomes" id="UP000326287"/>
    </source>
</evidence>
<dbReference type="InterPro" id="IPR021109">
    <property type="entry name" value="Peptidase_aspartic_dom_sf"/>
</dbReference>
<dbReference type="InterPro" id="IPR001478">
    <property type="entry name" value="PDZ"/>
</dbReference>
<dbReference type="InterPro" id="IPR001995">
    <property type="entry name" value="Peptidase_A2_cat"/>
</dbReference>
<dbReference type="SUPFAM" id="SSF50156">
    <property type="entry name" value="PDZ domain-like"/>
    <property type="match status" value="1"/>
</dbReference>
<dbReference type="Gene3D" id="2.40.70.10">
    <property type="entry name" value="Acid Proteases"/>
    <property type="match status" value="2"/>
</dbReference>
<evidence type="ECO:0000313" key="3">
    <source>
        <dbReference type="EMBL" id="QFU76856.1"/>
    </source>
</evidence>
<dbReference type="AlphaFoldDB" id="A0A5P9NMY5"/>
<organism evidence="3 4">
    <name type="scientific">Halioglobus maricola</name>
    <dbReference type="NCBI Taxonomy" id="2601894"/>
    <lineage>
        <taxon>Bacteria</taxon>
        <taxon>Pseudomonadati</taxon>
        <taxon>Pseudomonadota</taxon>
        <taxon>Gammaproteobacteria</taxon>
        <taxon>Cellvibrionales</taxon>
        <taxon>Halieaceae</taxon>
        <taxon>Halioglobus</taxon>
    </lineage>
</organism>
<dbReference type="Pfam" id="PF13180">
    <property type="entry name" value="PDZ_2"/>
    <property type="match status" value="1"/>
</dbReference>
<evidence type="ECO:0000259" key="2">
    <source>
        <dbReference type="PROSITE" id="PS50175"/>
    </source>
</evidence>
<reference evidence="3 4" key="1">
    <citation type="submission" date="2019-02" db="EMBL/GenBank/DDBJ databases">
        <authorList>
            <person name="Li S.-H."/>
        </authorList>
    </citation>
    <scope>NUCLEOTIDE SEQUENCE [LARGE SCALE GENOMIC DNA]</scope>
    <source>
        <strain evidence="3 4">IMCC14385</strain>
    </source>
</reference>
<dbReference type="Pfam" id="PF13650">
    <property type="entry name" value="Asp_protease_2"/>
    <property type="match status" value="1"/>
</dbReference>